<gene>
    <name evidence="5" type="primary">Contig3472.g3711</name>
    <name evidence="5" type="ORF">STYLEM_967</name>
</gene>
<name>A0A077ZRQ2_STYLE</name>
<dbReference type="OrthoDB" id="6220758at2759"/>
<dbReference type="SMART" id="SM00268">
    <property type="entry name" value="ACTIN"/>
    <property type="match status" value="1"/>
</dbReference>
<reference evidence="5 6" key="1">
    <citation type="submission" date="2014-06" db="EMBL/GenBank/DDBJ databases">
        <authorList>
            <person name="Swart Estienne"/>
        </authorList>
    </citation>
    <scope>NUCLEOTIDE SEQUENCE [LARGE SCALE GENOMIC DNA]</scope>
    <source>
        <strain evidence="5 6">130c</strain>
    </source>
</reference>
<comment type="catalytic activity">
    <reaction evidence="4">
        <text>ATP + H2O = ADP + phosphate + H(+)</text>
        <dbReference type="Rhea" id="RHEA:13065"/>
        <dbReference type="ChEBI" id="CHEBI:15377"/>
        <dbReference type="ChEBI" id="CHEBI:15378"/>
        <dbReference type="ChEBI" id="CHEBI:30616"/>
        <dbReference type="ChEBI" id="CHEBI:43474"/>
        <dbReference type="ChEBI" id="CHEBI:456216"/>
    </reaction>
</comment>
<organism evidence="5 6">
    <name type="scientific">Stylonychia lemnae</name>
    <name type="common">Ciliate</name>
    <dbReference type="NCBI Taxonomy" id="5949"/>
    <lineage>
        <taxon>Eukaryota</taxon>
        <taxon>Sar</taxon>
        <taxon>Alveolata</taxon>
        <taxon>Ciliophora</taxon>
        <taxon>Intramacronucleata</taxon>
        <taxon>Spirotrichea</taxon>
        <taxon>Stichotrichia</taxon>
        <taxon>Sporadotrichida</taxon>
        <taxon>Oxytrichidae</taxon>
        <taxon>Stylonychinae</taxon>
        <taxon>Stylonychia</taxon>
    </lineage>
</organism>
<keyword evidence="6" id="KW-1185">Reference proteome</keyword>
<dbReference type="GO" id="GO:0005737">
    <property type="term" value="C:cytoplasm"/>
    <property type="evidence" value="ECO:0007669"/>
    <property type="project" value="UniProtKB-SubCell"/>
</dbReference>
<evidence type="ECO:0000256" key="4">
    <source>
        <dbReference type="ARBA" id="ARBA00049360"/>
    </source>
</evidence>
<comment type="similarity">
    <text evidence="2">Belongs to the actin family. ARP6 subfamily.</text>
</comment>
<dbReference type="InParanoid" id="A0A077ZRQ2"/>
<evidence type="ECO:0000313" key="5">
    <source>
        <dbReference type="EMBL" id="CDW72015.1"/>
    </source>
</evidence>
<dbReference type="Pfam" id="PF00022">
    <property type="entry name" value="Actin"/>
    <property type="match status" value="1"/>
</dbReference>
<dbReference type="SUPFAM" id="SSF53067">
    <property type="entry name" value="Actin-like ATPase domain"/>
    <property type="match status" value="2"/>
</dbReference>
<evidence type="ECO:0000256" key="3">
    <source>
        <dbReference type="ARBA" id="ARBA00022490"/>
    </source>
</evidence>
<comment type="subcellular location">
    <subcellularLocation>
        <location evidence="1">Cytoplasm</location>
    </subcellularLocation>
</comment>
<dbReference type="EMBL" id="CCKQ01000924">
    <property type="protein sequence ID" value="CDW72015.1"/>
    <property type="molecule type" value="Genomic_DNA"/>
</dbReference>
<dbReference type="Gene3D" id="3.90.640.10">
    <property type="entry name" value="Actin, Chain A, domain 4"/>
    <property type="match status" value="1"/>
</dbReference>
<dbReference type="InterPro" id="IPR004000">
    <property type="entry name" value="Actin"/>
</dbReference>
<evidence type="ECO:0000313" key="6">
    <source>
        <dbReference type="Proteomes" id="UP000039865"/>
    </source>
</evidence>
<proteinExistence type="inferred from homology"/>
<dbReference type="Proteomes" id="UP000039865">
    <property type="component" value="Unassembled WGS sequence"/>
</dbReference>
<evidence type="ECO:0000256" key="1">
    <source>
        <dbReference type="ARBA" id="ARBA00004496"/>
    </source>
</evidence>
<dbReference type="AlphaFoldDB" id="A0A077ZRQ2"/>
<protein>
    <submittedName>
        <fullName evidence="5">Uncharacterized protein</fullName>
    </submittedName>
</protein>
<sequence length="426" mass="48781">MCASGPTWRDSLSKRIILDNGAYEIKYSAASELKPQKIYNAVGKDKKTRAVYAGNKLFEELENGHSNMQITYPIIRGLLHDSDLETVIWKQIFSKFKKMEERASCLALTLPPVLPDIVQNRLAEIVFEDFEFDGLFMSSTHSMIREAAMIEHPVNLGGGAPSQQCEYVVDSGFSYTYGVPFFNGRPLKYAATRIDVGGKLLTNLLNEIISYKEINLQGETHLVNDIKEQLCYVSTSFNEQLEICKQMLNPIAKEYVLPDYKNNKRGQIRDPVVFQQLPPDQEQINTNTNQRAPQLQAIKISNERFSVPEVLFTPQDIGINEAGLPEMIQQSVNKCPKVMERQLYQNIIVSGGNAMFTGFRDRLYQDMQSLKPDGSEVQIYELQNPITSAWKGLRQFCQNKNNFEEYVVTRKEYQEEGFRVLKKFYL</sequence>
<dbReference type="CDD" id="cd10210">
    <property type="entry name" value="ASKHA_NBD_Arp6"/>
    <property type="match status" value="1"/>
</dbReference>
<keyword evidence="3" id="KW-0963">Cytoplasm</keyword>
<dbReference type="OMA" id="FFEEYEC"/>
<accession>A0A077ZRQ2</accession>
<dbReference type="PANTHER" id="PTHR11937">
    <property type="entry name" value="ACTIN"/>
    <property type="match status" value="1"/>
</dbReference>
<dbReference type="InterPro" id="IPR043129">
    <property type="entry name" value="ATPase_NBD"/>
</dbReference>
<evidence type="ECO:0000256" key="2">
    <source>
        <dbReference type="ARBA" id="ARBA00005665"/>
    </source>
</evidence>
<dbReference type="Gene3D" id="3.30.420.40">
    <property type="match status" value="2"/>
</dbReference>
<dbReference type="FunFam" id="3.90.640.10:FF:000014">
    <property type="entry name" value="Putative actin-related protein 6"/>
    <property type="match status" value="1"/>
</dbReference>
<dbReference type="GO" id="GO:0005634">
    <property type="term" value="C:nucleus"/>
    <property type="evidence" value="ECO:0007669"/>
    <property type="project" value="UniProtKB-ARBA"/>
</dbReference>